<reference evidence="10" key="1">
    <citation type="submission" date="2012-12" db="EMBL/GenBank/DDBJ databases">
        <authorList>
            <person name="Hellsten U."/>
            <person name="Grimwood J."/>
            <person name="Chapman J.A."/>
            <person name="Shapiro H."/>
            <person name="Aerts A."/>
            <person name="Otillar R.P."/>
            <person name="Terry A.Y."/>
            <person name="Boore J.L."/>
            <person name="Simakov O."/>
            <person name="Marletaz F."/>
            <person name="Cho S.-J."/>
            <person name="Edsinger-Gonzales E."/>
            <person name="Havlak P."/>
            <person name="Kuo D.-H."/>
            <person name="Larsson T."/>
            <person name="Lv J."/>
            <person name="Arendt D."/>
            <person name="Savage R."/>
            <person name="Osoegawa K."/>
            <person name="de Jong P."/>
            <person name="Lindberg D.R."/>
            <person name="Seaver E.C."/>
            <person name="Weisblat D.A."/>
            <person name="Putnam N.H."/>
            <person name="Grigoriev I.V."/>
            <person name="Rokhsar D.S."/>
        </authorList>
    </citation>
    <scope>NUCLEOTIDE SEQUENCE</scope>
    <source>
        <strain evidence="10">I ESC-2004</strain>
    </source>
</reference>
<dbReference type="Pfam" id="PF01940">
    <property type="entry name" value="DUF92"/>
    <property type="match status" value="1"/>
</dbReference>
<dbReference type="FunCoup" id="R7TXF1">
    <property type="interactions" value="327"/>
</dbReference>
<dbReference type="EMBL" id="AMQN01026974">
    <property type="status" value="NOT_ANNOTATED_CDS"/>
    <property type="molecule type" value="Genomic_DNA"/>
</dbReference>
<feature type="transmembrane region" description="Helical" evidence="7">
    <location>
        <begin position="212"/>
        <end position="233"/>
    </location>
</feature>
<evidence type="ECO:0000256" key="7">
    <source>
        <dbReference type="SAM" id="Phobius"/>
    </source>
</evidence>
<evidence type="ECO:0000256" key="2">
    <source>
        <dbReference type="ARBA" id="ARBA00009012"/>
    </source>
</evidence>
<name>R7TXF1_CAPTE</name>
<evidence type="ECO:0000256" key="4">
    <source>
        <dbReference type="ARBA" id="ARBA00022692"/>
    </source>
</evidence>
<feature type="transmembrane region" description="Helical" evidence="7">
    <location>
        <begin position="309"/>
        <end position="329"/>
    </location>
</feature>
<comment type="similarity">
    <text evidence="2">Belongs to the TMEM19 family.</text>
</comment>
<keyword evidence="10" id="KW-1185">Reference proteome</keyword>
<evidence type="ECO:0000313" key="9">
    <source>
        <dbReference type="EnsemblMetazoa" id="CapteP219280"/>
    </source>
</evidence>
<dbReference type="Proteomes" id="UP000014760">
    <property type="component" value="Unassembled WGS sequence"/>
</dbReference>
<evidence type="ECO:0000256" key="5">
    <source>
        <dbReference type="ARBA" id="ARBA00022989"/>
    </source>
</evidence>
<accession>R7TXF1</accession>
<dbReference type="HOGENOM" id="CLU_036918_3_1_1"/>
<sequence length="332" mass="35389">MRLLLPALLAVLLPISLVLWLANLVLHALNSNDTFGNGPWEPLSPSRCVFALCVPFYIARKGIAKGSLSQSGAIAGIAIGFIMTISNYCFSACLLTFFISGSRATKFRQKKKAQLEDNFQEGGKRNWVQVICNAGPAAQVAVLFMLEIGCGEPLVDFTHNFNVSWLCMAVLGSLACANGDTFASEIGVVSEWAQPRLVTTFRKVPPGTNGGVSLVGTISSFVGGLFVGGAYHAALSLLADVDLLEKAPPQWPIILLGGIAGLLGSFVDSLLGATLQYSGYHEEKKRVVESPGKDITHISGLNVFDNHSINLLSTAILALFTPQIALLIWGNV</sequence>
<feature type="transmembrane region" description="Helical" evidence="7">
    <location>
        <begin position="73"/>
        <end position="99"/>
    </location>
</feature>
<dbReference type="PANTHER" id="PTHR13353">
    <property type="entry name" value="TRANSMEMBRANE PROTEIN 19"/>
    <property type="match status" value="1"/>
</dbReference>
<dbReference type="EMBL" id="AMQN01026975">
    <property type="status" value="NOT_ANNOTATED_CDS"/>
    <property type="molecule type" value="Genomic_DNA"/>
</dbReference>
<evidence type="ECO:0000313" key="10">
    <source>
        <dbReference type="Proteomes" id="UP000014760"/>
    </source>
</evidence>
<dbReference type="OMA" id="MSSFACC"/>
<evidence type="ECO:0000313" key="8">
    <source>
        <dbReference type="EMBL" id="ELT98608.1"/>
    </source>
</evidence>
<organism evidence="8">
    <name type="scientific">Capitella teleta</name>
    <name type="common">Polychaete worm</name>
    <dbReference type="NCBI Taxonomy" id="283909"/>
    <lineage>
        <taxon>Eukaryota</taxon>
        <taxon>Metazoa</taxon>
        <taxon>Spiralia</taxon>
        <taxon>Lophotrochozoa</taxon>
        <taxon>Annelida</taxon>
        <taxon>Polychaeta</taxon>
        <taxon>Sedentaria</taxon>
        <taxon>Scolecida</taxon>
        <taxon>Capitellidae</taxon>
        <taxon>Capitella</taxon>
    </lineage>
</organism>
<protein>
    <recommendedName>
        <fullName evidence="3">Transmembrane protein 19</fullName>
    </recommendedName>
</protein>
<dbReference type="OrthoDB" id="30881at2759"/>
<gene>
    <name evidence="8" type="ORF">CAPTEDRAFT_219280</name>
</gene>
<dbReference type="InterPro" id="IPR002794">
    <property type="entry name" value="DUF92_TMEM19"/>
</dbReference>
<comment type="subcellular location">
    <subcellularLocation>
        <location evidence="1">Membrane</location>
        <topology evidence="1">Multi-pass membrane protein</topology>
    </subcellularLocation>
</comment>
<dbReference type="EMBL" id="KB307727">
    <property type="protein sequence ID" value="ELT98608.1"/>
    <property type="molecule type" value="Genomic_DNA"/>
</dbReference>
<dbReference type="EnsemblMetazoa" id="CapteT219280">
    <property type="protein sequence ID" value="CapteP219280"/>
    <property type="gene ID" value="CapteG219280"/>
</dbReference>
<dbReference type="AlphaFoldDB" id="R7TXF1"/>
<proteinExistence type="inferred from homology"/>
<reference evidence="8 10" key="2">
    <citation type="journal article" date="2013" name="Nature">
        <title>Insights into bilaterian evolution from three spiralian genomes.</title>
        <authorList>
            <person name="Simakov O."/>
            <person name="Marletaz F."/>
            <person name="Cho S.J."/>
            <person name="Edsinger-Gonzales E."/>
            <person name="Havlak P."/>
            <person name="Hellsten U."/>
            <person name="Kuo D.H."/>
            <person name="Larsson T."/>
            <person name="Lv J."/>
            <person name="Arendt D."/>
            <person name="Savage R."/>
            <person name="Osoegawa K."/>
            <person name="de Jong P."/>
            <person name="Grimwood J."/>
            <person name="Chapman J.A."/>
            <person name="Shapiro H."/>
            <person name="Aerts A."/>
            <person name="Otillar R.P."/>
            <person name="Terry A.Y."/>
            <person name="Boore J.L."/>
            <person name="Grigoriev I.V."/>
            <person name="Lindberg D.R."/>
            <person name="Seaver E.C."/>
            <person name="Weisblat D.A."/>
            <person name="Putnam N.H."/>
            <person name="Rokhsar D.S."/>
        </authorList>
    </citation>
    <scope>NUCLEOTIDE SEQUENCE</scope>
    <source>
        <strain evidence="8 10">I ESC-2004</strain>
    </source>
</reference>
<feature type="transmembrane region" description="Helical" evidence="7">
    <location>
        <begin position="253"/>
        <end position="275"/>
    </location>
</feature>
<keyword evidence="6 7" id="KW-0472">Membrane</keyword>
<dbReference type="STRING" id="283909.R7TXF1"/>
<keyword evidence="5 7" id="KW-1133">Transmembrane helix</keyword>
<evidence type="ECO:0000256" key="1">
    <source>
        <dbReference type="ARBA" id="ARBA00004141"/>
    </source>
</evidence>
<dbReference type="GO" id="GO:0016020">
    <property type="term" value="C:membrane"/>
    <property type="evidence" value="ECO:0007669"/>
    <property type="project" value="UniProtKB-SubCell"/>
</dbReference>
<keyword evidence="4 7" id="KW-0812">Transmembrane</keyword>
<evidence type="ECO:0000256" key="6">
    <source>
        <dbReference type="ARBA" id="ARBA00023136"/>
    </source>
</evidence>
<reference evidence="9" key="3">
    <citation type="submission" date="2015-06" db="UniProtKB">
        <authorList>
            <consortium name="EnsemblMetazoa"/>
        </authorList>
    </citation>
    <scope>IDENTIFICATION</scope>
</reference>
<evidence type="ECO:0000256" key="3">
    <source>
        <dbReference type="ARBA" id="ARBA00014258"/>
    </source>
</evidence>
<dbReference type="PANTHER" id="PTHR13353:SF5">
    <property type="entry name" value="TRANSMEMBRANE PROTEIN 19"/>
    <property type="match status" value="1"/>
</dbReference>